<dbReference type="InterPro" id="IPR046779">
    <property type="entry name" value="LapA_adhesin_dom"/>
</dbReference>
<dbReference type="RefSeq" id="WP_169255166.1">
    <property type="nucleotide sequence ID" value="NZ_WTVN01000006.1"/>
</dbReference>
<dbReference type="PRINTS" id="PR00313">
    <property type="entry name" value="CABNDNGRPT"/>
</dbReference>
<dbReference type="InterPro" id="IPR050557">
    <property type="entry name" value="RTX_toxin/Mannuronan_C5-epim"/>
</dbReference>
<dbReference type="InterPro" id="IPR018511">
    <property type="entry name" value="Hemolysin-typ_Ca-bd_CS"/>
</dbReference>
<gene>
    <name evidence="5" type="ORF">GPA22_05850</name>
</gene>
<name>A0ABX1PVP0_9RHOO</name>
<sequence length="1732" mass="174135">MAQAIAVVVAVTGKAFARDVKGNLRPLKAGDTLQEGESVITMAGGHVELAMSDGAPMAIAADQTVTLTADVSATTRPAPEDAQVSQATVDQVIQALEQGGNLDDIEAPAAGLAGGGGGDGNSFVRLLRISEGVGPLEFQFGQESIARIEPEESAPLPQEPQPLNATVTLGNIVVTEGSGTATIVATVSSPVTGSDLVITLSNGATITIPVGATTGTSTPFPIQGDDPYIDPETFPVDVVGSTGSDFGTVTPTGPAIVEVRDTIDTTNSAINVELNAAPTFTEDGTTLTYVVTLSAAVRPGDDPVRVSFTDLAGNAQTIVITSGTSGSVAVAIPESLFEDVYEEAPADLLVATNVTIGGGANFEALNPPSVGTVQLVDTVDTTTVSLAAAPNFTEDGITLTYTATLGAAVRAGDDPVTVNFTDLAGNAQTITIASGTTGTVTAVIPEATFEDPYKEADANLAVATNVTVSGGANFEALGTPTVGTVQLVDTVDTTTVSLAAAPNFTEDGITLTYTATLGAAVRAGDDPVTVNFTDLAGNAQTITIASGTTGTVTAVIPEATFEDVYKEADANLAVATNVTVSGGADFEALGTPAVGTVQLVDTVDTTTVSLAAAPNFTEDGTTLTYTVTLGAAVRAGDDPVTVNFTDLAGNAQTITIASGTTGTVTAVIPEATFEDPYKEADANLAVATNVTVTGGANFEALGTPTVGTVQLVDTVDTTTVSLAAAPNFTEDGTTLTYTVTLGAAVRAGDEPVTVNFTDLAGNAQTITVTSGTTATVTAAIPEATFEDVYAEAPANLTVATNVSVTGGSGFEALGTPTVGTVQLVDTVDTTTVSLAAAPNFTEDGTTLTYTVTLGAAVRAGDEPVTVNFTDLAGNAQTITVTSGTTGTVTAVIPEATFEDVYAEAPANLTVATNVSVTGGSGFEALGTPTVGTVQLVDTVDTTKLTLTGTTSVLPGGTITYTATLDHEVRTGDAPVVVTLSNGLSFQITSGTTGSITDTAPNDGTTPAVGPITATATQTVSGTQGSFELLTATGSVTTDINYTPSLTTSNQTVDETGGLDSVIGTLTVNYGGDSAGTLALRASNATWSAGTNTLTANDGSWKVAVNGDGTYTFTQLKAMAHPDASNPNDAIDLTITANVVDGDGTTASKTFTVTVLDDGPVAFVPATTVMLNITTSTFTAPLDLDINIANNYGTDGGTIRFAPGLAGSTTLTSGGLPITYALSTNGQVLTASTAAGTVFTVTLDPASGQYTMQMHGTVDGGATTIDFNAGGYNFTGGNANWAGFFTNANDNSSDLLITPMVKSAGGNYVSGSTVNTNANEGGVGGNSVGSGEAIRIDFVTDLSGTSVSGKDYVPGDTTHSFDGHYTTNGASALFTAITGGSAKSSVLIKAFDDFDSDNTVGNGTQDSVIAIGITYGGQTRVISEKEIGLGATLITIGGKEFTVDFDDVDPGAGTKYQVTVSGVVSNTQIATYTADGFSSVEYQHAGGQDFKVGDFGTTHINQGLPINFGLPLEVVDADGDKVGATLDINLVPNHLTTQDYSASATGVTAAATTDAPHILGSDQGDTLTGNSGDNVLYGGKGDDQLSGLGGNDRLGGGEGNDTLIGGGGNDILTGGIGADTFKWALVDASSASVPTDTIKDFNTAAFASGGDRLDLKDLLEGNSSATDPLTDYLHFSYDAGTKATTIEVHSGGTGAPIDQRIVIENVDLTNGGALTSDQAIITDLMNKGKLITD</sequence>
<feature type="domain" description="LapA adhesin" evidence="4">
    <location>
        <begin position="165"/>
        <end position="262"/>
    </location>
</feature>
<feature type="domain" description="LapA adhesin" evidence="4">
    <location>
        <begin position="492"/>
        <end position="602"/>
    </location>
</feature>
<feature type="domain" description="LapA adhesin" evidence="4">
    <location>
        <begin position="380"/>
        <end position="490"/>
    </location>
</feature>
<evidence type="ECO:0000259" key="4">
    <source>
        <dbReference type="Pfam" id="PF20579"/>
    </source>
</evidence>
<comment type="subcellular location">
    <subcellularLocation>
        <location evidence="1">Secreted</location>
    </subcellularLocation>
</comment>
<dbReference type="PANTHER" id="PTHR38340:SF1">
    <property type="entry name" value="S-LAYER PROTEIN"/>
    <property type="match status" value="1"/>
</dbReference>
<feature type="domain" description="DUF5801" evidence="3">
    <location>
        <begin position="1095"/>
        <end position="1150"/>
    </location>
</feature>
<keyword evidence="6" id="KW-1185">Reference proteome</keyword>
<feature type="domain" description="LapA adhesin" evidence="4">
    <location>
        <begin position="828"/>
        <end position="938"/>
    </location>
</feature>
<evidence type="ECO:0000313" key="5">
    <source>
        <dbReference type="EMBL" id="NMG43255.1"/>
    </source>
</evidence>
<dbReference type="EMBL" id="WTVN01000006">
    <property type="protein sequence ID" value="NMG43255.1"/>
    <property type="molecule type" value="Genomic_DNA"/>
</dbReference>
<comment type="caution">
    <text evidence="5">The sequence shown here is derived from an EMBL/GenBank/DDBJ whole genome shotgun (WGS) entry which is preliminary data.</text>
</comment>
<evidence type="ECO:0000256" key="2">
    <source>
        <dbReference type="ARBA" id="ARBA00022525"/>
    </source>
</evidence>
<dbReference type="NCBIfam" id="NF033682">
    <property type="entry name" value="retention_LapA"/>
    <property type="match status" value="1"/>
</dbReference>
<dbReference type="NCBIfam" id="TIGR03661">
    <property type="entry name" value="T1SS_VCA0849"/>
    <property type="match status" value="1"/>
</dbReference>
<dbReference type="Gene3D" id="2.150.10.10">
    <property type="entry name" value="Serralysin-like metalloprotease, C-terminal"/>
    <property type="match status" value="1"/>
</dbReference>
<feature type="domain" description="LapA adhesin" evidence="4">
    <location>
        <begin position="604"/>
        <end position="714"/>
    </location>
</feature>
<organism evidence="5 6">
    <name type="scientific">Aromatoleum toluvorans</name>
    <dbReference type="NCBI Taxonomy" id="92002"/>
    <lineage>
        <taxon>Bacteria</taxon>
        <taxon>Pseudomonadati</taxon>
        <taxon>Pseudomonadota</taxon>
        <taxon>Betaproteobacteria</taxon>
        <taxon>Rhodocyclales</taxon>
        <taxon>Rhodocyclaceae</taxon>
        <taxon>Aromatoleum</taxon>
    </lineage>
</organism>
<dbReference type="InterPro" id="IPR043824">
    <property type="entry name" value="DUF5801"/>
</dbReference>
<accession>A0ABX1PVP0</accession>
<evidence type="ECO:0000313" key="6">
    <source>
        <dbReference type="Proteomes" id="UP000623795"/>
    </source>
</evidence>
<dbReference type="PROSITE" id="PS00330">
    <property type="entry name" value="HEMOLYSIN_CALCIUM"/>
    <property type="match status" value="2"/>
</dbReference>
<reference evidence="5 6" key="1">
    <citation type="submission" date="2019-12" db="EMBL/GenBank/DDBJ databases">
        <title>Comparative genomics gives insights into the taxonomy of the Azoarcus-Aromatoleum group and reveals separate origins of nif in the plant-associated Azoarcus and non-plant-associated Aromatoleum sub-groups.</title>
        <authorList>
            <person name="Lafos M."/>
            <person name="Maluk M."/>
            <person name="Batista M."/>
            <person name="Junghare M."/>
            <person name="Carmona M."/>
            <person name="Faoro H."/>
            <person name="Cruz L.M."/>
            <person name="Battistoni F."/>
            <person name="De Souza E."/>
            <person name="Pedrosa F."/>
            <person name="Chen W.-M."/>
            <person name="Poole P.S."/>
            <person name="Dixon R.A."/>
            <person name="James E.K."/>
        </authorList>
    </citation>
    <scope>NUCLEOTIDE SEQUENCE [LARGE SCALE GENOMIC DNA]</scope>
    <source>
        <strain evidence="5 6">Td21</strain>
    </source>
</reference>
<dbReference type="InterPro" id="IPR047777">
    <property type="entry name" value="LapA-like_RM"/>
</dbReference>
<dbReference type="Pfam" id="PF19116">
    <property type="entry name" value="DUF5801"/>
    <property type="match status" value="1"/>
</dbReference>
<dbReference type="PANTHER" id="PTHR38340">
    <property type="entry name" value="S-LAYER PROTEIN"/>
    <property type="match status" value="1"/>
</dbReference>
<evidence type="ECO:0000256" key="1">
    <source>
        <dbReference type="ARBA" id="ARBA00004613"/>
    </source>
</evidence>
<evidence type="ECO:0000259" key="3">
    <source>
        <dbReference type="Pfam" id="PF19116"/>
    </source>
</evidence>
<dbReference type="Proteomes" id="UP000623795">
    <property type="component" value="Unassembled WGS sequence"/>
</dbReference>
<dbReference type="Pfam" id="PF00353">
    <property type="entry name" value="HemolysinCabind"/>
    <property type="match status" value="1"/>
</dbReference>
<feature type="domain" description="LapA adhesin" evidence="4">
    <location>
        <begin position="940"/>
        <end position="1042"/>
    </location>
</feature>
<feature type="domain" description="LapA adhesin" evidence="4">
    <location>
        <begin position="716"/>
        <end position="826"/>
    </location>
</feature>
<dbReference type="InterPro" id="IPR001343">
    <property type="entry name" value="Hemolysn_Ca-bd"/>
</dbReference>
<keyword evidence="2" id="KW-0964">Secreted</keyword>
<dbReference type="Pfam" id="PF20579">
    <property type="entry name" value="LapA"/>
    <property type="match status" value="7"/>
</dbReference>
<dbReference type="InterPro" id="IPR011049">
    <property type="entry name" value="Serralysin-like_metalloprot_C"/>
</dbReference>
<proteinExistence type="predicted"/>
<protein>
    <submittedName>
        <fullName evidence="5">Retention module-containing protein</fullName>
    </submittedName>
</protein>
<dbReference type="InterPro" id="IPR019960">
    <property type="entry name" value="T1SS_VCA0849"/>
</dbReference>